<proteinExistence type="predicted"/>
<dbReference type="InParanoid" id="A0A1X7T9Q1"/>
<dbReference type="OrthoDB" id="5955131at2759"/>
<organism evidence="2">
    <name type="scientific">Amphimedon queenslandica</name>
    <name type="common">Sponge</name>
    <dbReference type="NCBI Taxonomy" id="400682"/>
    <lineage>
        <taxon>Eukaryota</taxon>
        <taxon>Metazoa</taxon>
        <taxon>Porifera</taxon>
        <taxon>Demospongiae</taxon>
        <taxon>Heteroscleromorpha</taxon>
        <taxon>Haplosclerida</taxon>
        <taxon>Niphatidae</taxon>
        <taxon>Amphimedon</taxon>
    </lineage>
</organism>
<dbReference type="PANTHER" id="PTHR46289">
    <property type="entry name" value="52 KDA REPRESSOR OF THE INHIBITOR OF THE PROTEIN KINASE-LIKE PROTEIN-RELATED"/>
    <property type="match status" value="1"/>
</dbReference>
<reference evidence="2" key="1">
    <citation type="submission" date="2017-05" db="UniProtKB">
        <authorList>
            <consortium name="EnsemblMetazoa"/>
        </authorList>
    </citation>
    <scope>IDENTIFICATION</scope>
</reference>
<name>A0A1X7T9Q1_AMPQE</name>
<dbReference type="InterPro" id="IPR052958">
    <property type="entry name" value="IFN-induced_PKR_regulator"/>
</dbReference>
<dbReference type="PANTHER" id="PTHR46289:SF14">
    <property type="entry name" value="DUF4371 DOMAIN-CONTAINING PROTEIN"/>
    <property type="match status" value="1"/>
</dbReference>
<accession>A0A1X7T9Q1</accession>
<dbReference type="AlphaFoldDB" id="A0A1X7T9Q1"/>
<dbReference type="STRING" id="400682.A0A1X7T9Q1"/>
<dbReference type="EnsemblMetazoa" id="Aqu2.1.11030_001">
    <property type="protein sequence ID" value="Aqu2.1.11030_001"/>
    <property type="gene ID" value="Aqu2.1.11030"/>
</dbReference>
<feature type="domain" description="HAT C-terminal dimerisation" evidence="1">
    <location>
        <begin position="18"/>
        <end position="72"/>
    </location>
</feature>
<protein>
    <recommendedName>
        <fullName evidence="1">HAT C-terminal dimerisation domain-containing protein</fullName>
    </recommendedName>
</protein>
<dbReference type="Pfam" id="PF05699">
    <property type="entry name" value="Dimer_Tnp_hAT"/>
    <property type="match status" value="1"/>
</dbReference>
<dbReference type="InterPro" id="IPR008906">
    <property type="entry name" value="HATC_C_dom"/>
</dbReference>
<evidence type="ECO:0000313" key="2">
    <source>
        <dbReference type="EnsemblMetazoa" id="Aqu2.1.11030_001"/>
    </source>
</evidence>
<sequence>MEMPVFQTGLKVHFLKTSEMYPNIKVLLTILATLPVTTCSAERSFCSLKRTKTSIPSSMTTTRLTNLTLLLVIRDIEVVLQSAIDEFACRHPRRLQMSHALSY</sequence>
<dbReference type="GO" id="GO:0046983">
    <property type="term" value="F:protein dimerization activity"/>
    <property type="evidence" value="ECO:0007669"/>
    <property type="project" value="InterPro"/>
</dbReference>
<evidence type="ECO:0000259" key="1">
    <source>
        <dbReference type="Pfam" id="PF05699"/>
    </source>
</evidence>